<name>A0A2A6CPC5_PRIPA</name>
<accession>A0A2A6CPC5</accession>
<reference evidence="1" key="2">
    <citation type="submission" date="2022-06" db="UniProtKB">
        <authorList>
            <consortium name="EnsemblMetazoa"/>
        </authorList>
    </citation>
    <scope>IDENTIFICATION</scope>
    <source>
        <strain evidence="1">PS312</strain>
    </source>
</reference>
<sequence length="197" mass="22592">MRSEMQQLEITRVIHHTCCITSIIAKFLTIFLDNSYSICNSLINNWNLLIRHHQQVQSTFASSSWRFCCTIILFTLSYSRFVIGAVKNGAILMGVRWLHCVIIPTHIVITVMVSVINKSLGSTLKMSEWSKRIHRNIMKIGSILLAGCPLSTLIFIRPYRLTAKALLRTPFAHWRQSSNEATTHSRIPFIRKDIAHI</sequence>
<proteinExistence type="predicted"/>
<dbReference type="Proteomes" id="UP000005239">
    <property type="component" value="Unassembled WGS sequence"/>
</dbReference>
<dbReference type="AlphaFoldDB" id="A0A2A6CPC5"/>
<evidence type="ECO:0000313" key="2">
    <source>
        <dbReference type="Proteomes" id="UP000005239"/>
    </source>
</evidence>
<keyword evidence="2" id="KW-1185">Reference proteome</keyword>
<gene>
    <name evidence="1" type="primary">WBGene00099978</name>
</gene>
<evidence type="ECO:0000313" key="1">
    <source>
        <dbReference type="EnsemblMetazoa" id="PPA10424.1"/>
    </source>
</evidence>
<organism evidence="1 2">
    <name type="scientific">Pristionchus pacificus</name>
    <name type="common">Parasitic nematode worm</name>
    <dbReference type="NCBI Taxonomy" id="54126"/>
    <lineage>
        <taxon>Eukaryota</taxon>
        <taxon>Metazoa</taxon>
        <taxon>Ecdysozoa</taxon>
        <taxon>Nematoda</taxon>
        <taxon>Chromadorea</taxon>
        <taxon>Rhabditida</taxon>
        <taxon>Rhabditina</taxon>
        <taxon>Diplogasteromorpha</taxon>
        <taxon>Diplogasteroidea</taxon>
        <taxon>Neodiplogasteridae</taxon>
        <taxon>Pristionchus</taxon>
    </lineage>
</organism>
<dbReference type="EnsemblMetazoa" id="PPA10424.1">
    <property type="protein sequence ID" value="PPA10424.1"/>
    <property type="gene ID" value="WBGene00099978"/>
</dbReference>
<protein>
    <submittedName>
        <fullName evidence="1">Uncharacterized protein</fullName>
    </submittedName>
</protein>
<reference evidence="2" key="1">
    <citation type="journal article" date="2008" name="Nat. Genet.">
        <title>The Pristionchus pacificus genome provides a unique perspective on nematode lifestyle and parasitism.</title>
        <authorList>
            <person name="Dieterich C."/>
            <person name="Clifton S.W."/>
            <person name="Schuster L.N."/>
            <person name="Chinwalla A."/>
            <person name="Delehaunty K."/>
            <person name="Dinkelacker I."/>
            <person name="Fulton L."/>
            <person name="Fulton R."/>
            <person name="Godfrey J."/>
            <person name="Minx P."/>
            <person name="Mitreva M."/>
            <person name="Roeseler W."/>
            <person name="Tian H."/>
            <person name="Witte H."/>
            <person name="Yang S.P."/>
            <person name="Wilson R.K."/>
            <person name="Sommer R.J."/>
        </authorList>
    </citation>
    <scope>NUCLEOTIDE SEQUENCE [LARGE SCALE GENOMIC DNA]</scope>
    <source>
        <strain evidence="2">PS312</strain>
    </source>
</reference>
<accession>A0A8R1YCQ2</accession>